<evidence type="ECO:0000313" key="2">
    <source>
        <dbReference type="EMBL" id="QFT28421.1"/>
    </source>
</evidence>
<dbReference type="RefSeq" id="WP_281361417.1">
    <property type="nucleotide sequence ID" value="NZ_CBCSDK010000009.1"/>
</dbReference>
<dbReference type="KEGG" id="vaq:FIV01_18665"/>
<keyword evidence="2" id="KW-0614">Plasmid</keyword>
<accession>A0A5P9CR24</accession>
<evidence type="ECO:0000313" key="3">
    <source>
        <dbReference type="Proteomes" id="UP000326936"/>
    </source>
</evidence>
<organism evidence="2 3">
    <name type="scientific">Vibrio aquimaris</name>
    <dbReference type="NCBI Taxonomy" id="2587862"/>
    <lineage>
        <taxon>Bacteria</taxon>
        <taxon>Pseudomonadati</taxon>
        <taxon>Pseudomonadota</taxon>
        <taxon>Gammaproteobacteria</taxon>
        <taxon>Vibrionales</taxon>
        <taxon>Vibrionaceae</taxon>
        <taxon>Vibrio</taxon>
    </lineage>
</organism>
<gene>
    <name evidence="2" type="ORF">FIV01_18665</name>
</gene>
<proteinExistence type="predicted"/>
<keyword evidence="3" id="KW-1185">Reference proteome</keyword>
<feature type="signal peptide" evidence="1">
    <location>
        <begin position="1"/>
        <end position="24"/>
    </location>
</feature>
<reference evidence="2 3" key="1">
    <citation type="submission" date="2019-10" db="EMBL/GenBank/DDBJ databases">
        <title>Complete genome sequence of Vibrio sp. strain THAF100, isolated from non-filtered water from the water column of tank 6 of a marine aquarium containing stony-coral fragments. Water maintained at 26 degree C.</title>
        <authorList>
            <person name="Ruckert C."/>
            <person name="Franco A."/>
            <person name="Kalinowski J."/>
            <person name="Glaeser S."/>
        </authorList>
    </citation>
    <scope>NUCLEOTIDE SEQUENCE [LARGE SCALE GENOMIC DNA]</scope>
    <source>
        <strain evidence="2 3">THAF100</strain>
        <plasmid evidence="3">pthaf100_a</plasmid>
    </source>
</reference>
<keyword evidence="1" id="KW-0732">Signal</keyword>
<name>A0A5P9CR24_9VIBR</name>
<sequence precursor="true">MTKIRLLVLTGLALLAFSSPSALADNDDGGFYWKCYFNPVSCF</sequence>
<evidence type="ECO:0000256" key="1">
    <source>
        <dbReference type="SAM" id="SignalP"/>
    </source>
</evidence>
<feature type="chain" id="PRO_5024857330" evidence="1">
    <location>
        <begin position="25"/>
        <end position="43"/>
    </location>
</feature>
<protein>
    <submittedName>
        <fullName evidence="2">Uncharacterized protein</fullName>
    </submittedName>
</protein>
<dbReference type="AlphaFoldDB" id="A0A5P9CR24"/>
<geneLocation type="plasmid" evidence="3">
    <name>pthaf100_a</name>
</geneLocation>
<dbReference type="EMBL" id="CP045351">
    <property type="protein sequence ID" value="QFT28421.1"/>
    <property type="molecule type" value="Genomic_DNA"/>
</dbReference>
<dbReference type="Proteomes" id="UP000326936">
    <property type="component" value="Plasmid pTHAF100_a"/>
</dbReference>